<keyword evidence="4" id="KW-0325">Glycoprotein</keyword>
<comment type="similarity">
    <text evidence="1">Belongs to the plant LTP family.</text>
</comment>
<name>A0A3B6TR03_WHEAT</name>
<dbReference type="Gramene" id="TraesJUL7D03G04409850.2">
    <property type="protein sequence ID" value="TraesJUL7D03G04409850.2"/>
    <property type="gene ID" value="TraesJUL7D03G04409850"/>
</dbReference>
<accession>A0A3B6TR03</accession>
<evidence type="ECO:0000313" key="7">
    <source>
        <dbReference type="EnsemblPlants" id="TraesCS7D02G262500.2"/>
    </source>
</evidence>
<evidence type="ECO:0000256" key="4">
    <source>
        <dbReference type="ARBA" id="ARBA00023180"/>
    </source>
</evidence>
<dbReference type="Proteomes" id="UP000019116">
    <property type="component" value="Chromosome 7D"/>
</dbReference>
<dbReference type="CDD" id="cd00010">
    <property type="entry name" value="AAI_LTSS"/>
    <property type="match status" value="1"/>
</dbReference>
<reference evidence="7" key="2">
    <citation type="submission" date="2018-10" db="UniProtKB">
        <authorList>
            <consortium name="EnsemblPlants"/>
        </authorList>
    </citation>
    <scope>IDENTIFICATION</scope>
</reference>
<reference evidence="7" key="1">
    <citation type="submission" date="2018-08" db="EMBL/GenBank/DDBJ databases">
        <authorList>
            <person name="Rossello M."/>
        </authorList>
    </citation>
    <scope>NUCLEOTIDE SEQUENCE [LARGE SCALE GENOMIC DNA]</scope>
    <source>
        <strain evidence="7">cv. Chinese Spring</strain>
    </source>
</reference>
<gene>
    <name evidence="7" type="primary">LOC123164729</name>
</gene>
<dbReference type="AlphaFoldDB" id="A0A3B6TR03"/>
<evidence type="ECO:0000259" key="6">
    <source>
        <dbReference type="Pfam" id="PF14368"/>
    </source>
</evidence>
<evidence type="ECO:0000256" key="5">
    <source>
        <dbReference type="SAM" id="SignalP"/>
    </source>
</evidence>
<proteinExistence type="inferred from homology"/>
<feature type="domain" description="Bifunctional inhibitor/plant lipid transfer protein/seed storage helical" evidence="6">
    <location>
        <begin position="13"/>
        <end position="112"/>
    </location>
</feature>
<protein>
    <recommendedName>
        <fullName evidence="6">Bifunctional inhibitor/plant lipid transfer protein/seed storage helical domain-containing protein</fullName>
    </recommendedName>
</protein>
<dbReference type="Gramene" id="TraesCS7D03G0593300.1">
    <property type="protein sequence ID" value="TraesCS7D03G0593300.1.CDS"/>
    <property type="gene ID" value="TraesCS7D03G0593300"/>
</dbReference>
<evidence type="ECO:0000313" key="8">
    <source>
        <dbReference type="Proteomes" id="UP000019116"/>
    </source>
</evidence>
<keyword evidence="8" id="KW-1185">Reference proteome</keyword>
<dbReference type="PaxDb" id="4565-Traes_7DS_989147E2F.1"/>
<dbReference type="Gramene" id="TraesCS7D02G262500.2">
    <property type="protein sequence ID" value="TraesCS7D02G262500.2"/>
    <property type="gene ID" value="TraesCS7D02G262500"/>
</dbReference>
<dbReference type="OrthoDB" id="1882492at2759"/>
<dbReference type="InterPro" id="IPR036312">
    <property type="entry name" value="Bifun_inhib/LTP/seed_sf"/>
</dbReference>
<dbReference type="EnsemblPlants" id="TraesCS7D02G262500.2">
    <property type="protein sequence ID" value="TraesCS7D02G262500.2"/>
    <property type="gene ID" value="TraesCS7D02G262500"/>
</dbReference>
<dbReference type="PANTHER" id="PTHR33044">
    <property type="entry name" value="BIFUNCTIONAL INHIBITOR/LIPID-TRANSFER PROTEIN/SEED STORAGE 2S ALBUMIN SUPERFAMILY PROTEIN-RELATED"/>
    <property type="match status" value="1"/>
</dbReference>
<evidence type="ECO:0000256" key="3">
    <source>
        <dbReference type="ARBA" id="ARBA00023157"/>
    </source>
</evidence>
<organism evidence="7">
    <name type="scientific">Triticum aestivum</name>
    <name type="common">Wheat</name>
    <dbReference type="NCBI Taxonomy" id="4565"/>
    <lineage>
        <taxon>Eukaryota</taxon>
        <taxon>Viridiplantae</taxon>
        <taxon>Streptophyta</taxon>
        <taxon>Embryophyta</taxon>
        <taxon>Tracheophyta</taxon>
        <taxon>Spermatophyta</taxon>
        <taxon>Magnoliopsida</taxon>
        <taxon>Liliopsida</taxon>
        <taxon>Poales</taxon>
        <taxon>Poaceae</taxon>
        <taxon>BOP clade</taxon>
        <taxon>Pooideae</taxon>
        <taxon>Triticodae</taxon>
        <taxon>Triticeae</taxon>
        <taxon>Triticinae</taxon>
        <taxon>Triticum</taxon>
    </lineage>
</organism>
<keyword evidence="2 5" id="KW-0732">Signal</keyword>
<dbReference type="SUPFAM" id="SSF47699">
    <property type="entry name" value="Bifunctional inhibitor/lipid-transfer protein/seed storage 2S albumin"/>
    <property type="match status" value="1"/>
</dbReference>
<dbReference type="InterPro" id="IPR043325">
    <property type="entry name" value="LTSS"/>
</dbReference>
<dbReference type="InterPro" id="IPR016140">
    <property type="entry name" value="Bifunc_inhib/LTP/seed_store"/>
</dbReference>
<dbReference type="Gene3D" id="1.10.110.10">
    <property type="entry name" value="Plant lipid-transfer and hydrophobic proteins"/>
    <property type="match status" value="1"/>
</dbReference>
<keyword evidence="3" id="KW-1015">Disulfide bond</keyword>
<dbReference type="Gramene" id="TraesPARA_EIv1.0_2565120.2">
    <property type="protein sequence ID" value="TraesPARA_EIv1.0_2565120.2.CDS"/>
    <property type="gene ID" value="TraesPARA_EIv1.0_2565120"/>
</dbReference>
<feature type="signal peptide" evidence="5">
    <location>
        <begin position="1"/>
        <end position="23"/>
    </location>
</feature>
<evidence type="ECO:0000256" key="2">
    <source>
        <dbReference type="ARBA" id="ARBA00022729"/>
    </source>
</evidence>
<dbReference type="SMR" id="A0A3B6TR03"/>
<evidence type="ECO:0000256" key="1">
    <source>
        <dbReference type="ARBA" id="ARBA00009748"/>
    </source>
</evidence>
<feature type="chain" id="PRO_5043181382" description="Bifunctional inhibitor/plant lipid transfer protein/seed storage helical domain-containing protein" evidence="5">
    <location>
        <begin position="24"/>
        <end position="153"/>
    </location>
</feature>
<dbReference type="Pfam" id="PF14368">
    <property type="entry name" value="LTP_2"/>
    <property type="match status" value="1"/>
</dbReference>
<sequence length="153" mass="16042">MARWCQLAAVLLAVSMAASTSVAQDALQTKCQEDLQKLSDCMDYATGHEDTPSAKCCEDTADTQKSRPECLCSIIQQVHSGSHGVQQLGLRFERLLAQPAACKLPNANVSLCIITPSTAAPARDTADGFKVPTGLGYGVVAAAVVSALISSIF</sequence>